<proteinExistence type="predicted"/>
<feature type="region of interest" description="Disordered" evidence="1">
    <location>
        <begin position="126"/>
        <end position="151"/>
    </location>
</feature>
<keyword evidence="3" id="KW-1185">Reference proteome</keyword>
<comment type="caution">
    <text evidence="2">The sequence shown here is derived from an EMBL/GenBank/DDBJ whole genome shotgun (WGS) entry which is preliminary data.</text>
</comment>
<protein>
    <submittedName>
        <fullName evidence="2">Uncharacterized protein</fullName>
    </submittedName>
</protein>
<evidence type="ECO:0000256" key="1">
    <source>
        <dbReference type="SAM" id="MobiDB-lite"/>
    </source>
</evidence>
<name>A0A392PKG5_9FABA</name>
<feature type="non-terminal residue" evidence="2">
    <location>
        <position position="250"/>
    </location>
</feature>
<dbReference type="AlphaFoldDB" id="A0A392PKG5"/>
<dbReference type="EMBL" id="LXQA010084767">
    <property type="protein sequence ID" value="MCI12583.1"/>
    <property type="molecule type" value="Genomic_DNA"/>
</dbReference>
<evidence type="ECO:0000313" key="3">
    <source>
        <dbReference type="Proteomes" id="UP000265520"/>
    </source>
</evidence>
<accession>A0A392PKG5</accession>
<reference evidence="2 3" key="1">
    <citation type="journal article" date="2018" name="Front. Plant Sci.">
        <title>Red Clover (Trifolium pratense) and Zigzag Clover (T. medium) - A Picture of Genomic Similarities and Differences.</title>
        <authorList>
            <person name="Dluhosova J."/>
            <person name="Istvanek J."/>
            <person name="Nedelnik J."/>
            <person name="Repkova J."/>
        </authorList>
    </citation>
    <scope>NUCLEOTIDE SEQUENCE [LARGE SCALE GENOMIC DNA]</scope>
    <source>
        <strain evidence="3">cv. 10/8</strain>
        <tissue evidence="2">Leaf</tissue>
    </source>
</reference>
<evidence type="ECO:0000313" key="2">
    <source>
        <dbReference type="EMBL" id="MCI12583.1"/>
    </source>
</evidence>
<dbReference type="Proteomes" id="UP000265520">
    <property type="component" value="Unassembled WGS sequence"/>
</dbReference>
<organism evidence="2 3">
    <name type="scientific">Trifolium medium</name>
    <dbReference type="NCBI Taxonomy" id="97028"/>
    <lineage>
        <taxon>Eukaryota</taxon>
        <taxon>Viridiplantae</taxon>
        <taxon>Streptophyta</taxon>
        <taxon>Embryophyta</taxon>
        <taxon>Tracheophyta</taxon>
        <taxon>Spermatophyta</taxon>
        <taxon>Magnoliopsida</taxon>
        <taxon>eudicotyledons</taxon>
        <taxon>Gunneridae</taxon>
        <taxon>Pentapetalae</taxon>
        <taxon>rosids</taxon>
        <taxon>fabids</taxon>
        <taxon>Fabales</taxon>
        <taxon>Fabaceae</taxon>
        <taxon>Papilionoideae</taxon>
        <taxon>50 kb inversion clade</taxon>
        <taxon>NPAAA clade</taxon>
        <taxon>Hologalegina</taxon>
        <taxon>IRL clade</taxon>
        <taxon>Trifolieae</taxon>
        <taxon>Trifolium</taxon>
    </lineage>
</organism>
<feature type="non-terminal residue" evidence="2">
    <location>
        <position position="1"/>
    </location>
</feature>
<sequence length="250" mass="28028">YYVVKPVTQFALDSLYKTELVTEQDGSARLDDEGFEMTRLVARFPLSWSRKHFEKSTDSYLTKEETMSVEDLAGFESLKAFVKNFRPARWETKAGVPVLDENGDEKFERRFINTKAGVPVLDENGHVSSSPAGAQVSPCVAREPPQKRPREEDALVDLTVPEKQFMLPICFNARGFFEKHPPAVADVERSIVLSLEPAAWETQLVRDISAVIRLLETALVLNDEKGCSAKELAKLKAKNEKLAAKVVKAE</sequence>